<name>A0A016SSN4_9BILA</name>
<feature type="transmembrane region" description="Helical" evidence="5">
    <location>
        <begin position="83"/>
        <end position="107"/>
    </location>
</feature>
<evidence type="ECO:0008006" key="8">
    <source>
        <dbReference type="Google" id="ProtNLM"/>
    </source>
</evidence>
<reference evidence="7" key="1">
    <citation type="journal article" date="2015" name="Nat. Genet.">
        <title>The genome and transcriptome of the zoonotic hookworm Ancylostoma ceylanicum identify infection-specific gene families.</title>
        <authorList>
            <person name="Schwarz E.M."/>
            <person name="Hu Y."/>
            <person name="Antoshechkin I."/>
            <person name="Miller M.M."/>
            <person name="Sternberg P.W."/>
            <person name="Aroian R.V."/>
        </authorList>
    </citation>
    <scope>NUCLEOTIDE SEQUENCE</scope>
    <source>
        <strain evidence="7">HY135</strain>
    </source>
</reference>
<dbReference type="EMBL" id="JARK01001519">
    <property type="protein sequence ID" value="EYB93344.1"/>
    <property type="molecule type" value="Genomic_DNA"/>
</dbReference>
<dbReference type="Pfam" id="PF10320">
    <property type="entry name" value="7TM_GPCR_Srsx"/>
    <property type="match status" value="1"/>
</dbReference>
<evidence type="ECO:0000313" key="6">
    <source>
        <dbReference type="EMBL" id="EYB93344.1"/>
    </source>
</evidence>
<dbReference type="InterPro" id="IPR019424">
    <property type="entry name" value="7TM_GPCR_Srsx"/>
</dbReference>
<dbReference type="SMART" id="SM01381">
    <property type="entry name" value="7TM_GPCR_Srsx"/>
    <property type="match status" value="1"/>
</dbReference>
<dbReference type="InterPro" id="IPR000276">
    <property type="entry name" value="GPCR_Rhodpsn"/>
</dbReference>
<dbReference type="GO" id="GO:0004930">
    <property type="term" value="F:G protein-coupled receptor activity"/>
    <property type="evidence" value="ECO:0007669"/>
    <property type="project" value="InterPro"/>
</dbReference>
<sequence>MNRCDFLGILLAINSVYQSVCLLSLIISIVVILRGYGIKRSDCYPMVVAYVIGASNQAPMALAISFDLLLAVLLPLRHQSLGTLLYISAILLLCWSYALFIAIYGWIMMDDDIIPFCNAVIGSFYPTEALIAHRNHRGKFALCGFLGNIVKNDHMGICIL</sequence>
<keyword evidence="2 5" id="KW-0812">Transmembrane</keyword>
<comment type="subcellular location">
    <subcellularLocation>
        <location evidence="1">Membrane</location>
    </subcellularLocation>
</comment>
<dbReference type="Gene3D" id="1.20.1070.10">
    <property type="entry name" value="Rhodopsin 7-helix transmembrane proteins"/>
    <property type="match status" value="1"/>
</dbReference>
<keyword evidence="4 5" id="KW-0472">Membrane</keyword>
<dbReference type="OrthoDB" id="5833188at2759"/>
<dbReference type="AlphaFoldDB" id="A0A016SSN4"/>
<protein>
    <recommendedName>
        <fullName evidence="8">G-protein coupled receptors family 1 profile domain-containing protein</fullName>
    </recommendedName>
</protein>
<feature type="transmembrane region" description="Helical" evidence="5">
    <location>
        <begin position="20"/>
        <end position="38"/>
    </location>
</feature>
<keyword evidence="3 5" id="KW-1133">Transmembrane helix</keyword>
<dbReference type="Proteomes" id="UP000024635">
    <property type="component" value="Unassembled WGS sequence"/>
</dbReference>
<gene>
    <name evidence="6" type="primary">Acey_s0183.g926</name>
    <name evidence="6" type="ORF">Y032_0183g926</name>
</gene>
<evidence type="ECO:0000256" key="4">
    <source>
        <dbReference type="ARBA" id="ARBA00023136"/>
    </source>
</evidence>
<evidence type="ECO:0000256" key="5">
    <source>
        <dbReference type="SAM" id="Phobius"/>
    </source>
</evidence>
<comment type="caution">
    <text evidence="6">The sequence shown here is derived from an EMBL/GenBank/DDBJ whole genome shotgun (WGS) entry which is preliminary data.</text>
</comment>
<proteinExistence type="predicted"/>
<evidence type="ECO:0000256" key="3">
    <source>
        <dbReference type="ARBA" id="ARBA00022989"/>
    </source>
</evidence>
<keyword evidence="7" id="KW-1185">Reference proteome</keyword>
<evidence type="ECO:0000313" key="7">
    <source>
        <dbReference type="Proteomes" id="UP000024635"/>
    </source>
</evidence>
<evidence type="ECO:0000256" key="2">
    <source>
        <dbReference type="ARBA" id="ARBA00022692"/>
    </source>
</evidence>
<evidence type="ECO:0000256" key="1">
    <source>
        <dbReference type="ARBA" id="ARBA00004370"/>
    </source>
</evidence>
<accession>A0A016SSN4</accession>
<organism evidence="6 7">
    <name type="scientific">Ancylostoma ceylanicum</name>
    <dbReference type="NCBI Taxonomy" id="53326"/>
    <lineage>
        <taxon>Eukaryota</taxon>
        <taxon>Metazoa</taxon>
        <taxon>Ecdysozoa</taxon>
        <taxon>Nematoda</taxon>
        <taxon>Chromadorea</taxon>
        <taxon>Rhabditida</taxon>
        <taxon>Rhabditina</taxon>
        <taxon>Rhabditomorpha</taxon>
        <taxon>Strongyloidea</taxon>
        <taxon>Ancylostomatidae</taxon>
        <taxon>Ancylostomatinae</taxon>
        <taxon>Ancylostoma</taxon>
    </lineage>
</organism>
<dbReference type="GO" id="GO:0016020">
    <property type="term" value="C:membrane"/>
    <property type="evidence" value="ECO:0007669"/>
    <property type="project" value="UniProtKB-SubCell"/>
</dbReference>